<comment type="caution">
    <text evidence="1">The sequence shown here is derived from an EMBL/GenBank/DDBJ whole genome shotgun (WGS) entry which is preliminary data.</text>
</comment>
<name>A0ABP7FJR7_9MICO</name>
<keyword evidence="2" id="KW-1185">Reference proteome</keyword>
<gene>
    <name evidence="1" type="ORF">GCM10022239_14050</name>
</gene>
<dbReference type="Gene3D" id="3.50.50.60">
    <property type="entry name" value="FAD/NAD(P)-binding domain"/>
    <property type="match status" value="1"/>
</dbReference>
<dbReference type="Proteomes" id="UP001501004">
    <property type="component" value="Unassembled WGS sequence"/>
</dbReference>
<sequence length="157" mass="16465">MFLPAGGLYWAFVNGVLTRATPIGRKVARGFHSRGAPLIRISMKQVTDAGVTLLPRITGATDGLPVASGTVVPRPATVIWGTGYRPGLDWIADLPLDEHGLPDAPRGVVASMPGLYFVGMPFQYALTSQLLGGVGRDAGYVAGRVANCSESHVPHSS</sequence>
<accession>A0ABP7FJR7</accession>
<organism evidence="1 2">
    <name type="scientific">Leifsonella bigeumensis</name>
    <dbReference type="NCBI Taxonomy" id="433643"/>
    <lineage>
        <taxon>Bacteria</taxon>
        <taxon>Bacillati</taxon>
        <taxon>Actinomycetota</taxon>
        <taxon>Actinomycetes</taxon>
        <taxon>Micrococcales</taxon>
        <taxon>Microbacteriaceae</taxon>
        <taxon>Leifsonella</taxon>
    </lineage>
</organism>
<proteinExistence type="predicted"/>
<dbReference type="RefSeq" id="WP_344755137.1">
    <property type="nucleotide sequence ID" value="NZ_BAABAE010000003.1"/>
</dbReference>
<reference evidence="2" key="1">
    <citation type="journal article" date="2019" name="Int. J. Syst. Evol. Microbiol.">
        <title>The Global Catalogue of Microorganisms (GCM) 10K type strain sequencing project: providing services to taxonomists for standard genome sequencing and annotation.</title>
        <authorList>
            <consortium name="The Broad Institute Genomics Platform"/>
            <consortium name="The Broad Institute Genome Sequencing Center for Infectious Disease"/>
            <person name="Wu L."/>
            <person name="Ma J."/>
        </authorList>
    </citation>
    <scope>NUCLEOTIDE SEQUENCE [LARGE SCALE GENOMIC DNA]</scope>
    <source>
        <strain evidence="2">JCM 16949</strain>
    </source>
</reference>
<dbReference type="InterPro" id="IPR036188">
    <property type="entry name" value="FAD/NAD-bd_sf"/>
</dbReference>
<evidence type="ECO:0000313" key="2">
    <source>
        <dbReference type="Proteomes" id="UP001501004"/>
    </source>
</evidence>
<evidence type="ECO:0000313" key="1">
    <source>
        <dbReference type="EMBL" id="GAA3739592.1"/>
    </source>
</evidence>
<protein>
    <recommendedName>
        <fullName evidence="3">Flavoprotein involved in K+ transport</fullName>
    </recommendedName>
</protein>
<dbReference type="SUPFAM" id="SSF51905">
    <property type="entry name" value="FAD/NAD(P)-binding domain"/>
    <property type="match status" value="1"/>
</dbReference>
<dbReference type="EMBL" id="BAABAE010000003">
    <property type="protein sequence ID" value="GAA3739592.1"/>
    <property type="molecule type" value="Genomic_DNA"/>
</dbReference>
<evidence type="ECO:0008006" key="3">
    <source>
        <dbReference type="Google" id="ProtNLM"/>
    </source>
</evidence>